<dbReference type="InterPro" id="IPR011972">
    <property type="entry name" value="CHP02285"/>
</dbReference>
<dbReference type="RefSeq" id="WP_315652928.1">
    <property type="nucleotide sequence ID" value="NZ_JAVXZY010000012.1"/>
</dbReference>
<accession>A0ABU3PHY7</accession>
<keyword evidence="3" id="KW-1185">Reference proteome</keyword>
<dbReference type="EMBL" id="JAVXZY010000012">
    <property type="protein sequence ID" value="MDT9002045.1"/>
    <property type="molecule type" value="Genomic_DNA"/>
</dbReference>
<gene>
    <name evidence="2" type="ORF">RQP53_22395</name>
</gene>
<dbReference type="NCBIfam" id="TIGR02285">
    <property type="entry name" value="TIGR02285 family protein"/>
    <property type="match status" value="1"/>
</dbReference>
<name>A0ABU3PHY7_9BURK</name>
<dbReference type="SUPFAM" id="SSF53850">
    <property type="entry name" value="Periplasmic binding protein-like II"/>
    <property type="match status" value="1"/>
</dbReference>
<protein>
    <submittedName>
        <fullName evidence="2">TIGR02285 family protein</fullName>
    </submittedName>
</protein>
<keyword evidence="1" id="KW-0732">Signal</keyword>
<comment type="caution">
    <text evidence="2">The sequence shown here is derived from an EMBL/GenBank/DDBJ whole genome shotgun (WGS) entry which is preliminary data.</text>
</comment>
<evidence type="ECO:0000313" key="2">
    <source>
        <dbReference type="EMBL" id="MDT9002045.1"/>
    </source>
</evidence>
<evidence type="ECO:0000256" key="1">
    <source>
        <dbReference type="SAM" id="SignalP"/>
    </source>
</evidence>
<sequence>MRLARPLASLALGACAALGAAAQEPAALRWLVQDVPPHFSYFNGRAPQKLSELGNGELDGFMRLIIPLIPQYQHEFVEAGLPRFEAMVKSGQTLCSTLHLRTPERLSWLYFTHMHPALMSRQVHLIIRREQAAAFESLGQPVQLAELLQRQDLNGLVPRDRSFGARIDAVLKTPGAHAPQTVSAGKNMHLLAMLRARRMDYTLEYPPAVDEFMRNSEAGPELLKLPLAEGRTTALATVACSRTPEGRRQIEAIDLAVRKLAQDPQREAWIRAWRGEHVDEADRQRLNRYMDERARGGPQIE</sequence>
<reference evidence="2" key="1">
    <citation type="submission" date="2023-09" db="EMBL/GenBank/DDBJ databases">
        <title>Paucibacter sp. APW11 Genome sequencing and assembly.</title>
        <authorList>
            <person name="Kim I."/>
        </authorList>
    </citation>
    <scope>NUCLEOTIDE SEQUENCE</scope>
    <source>
        <strain evidence="2">APW11</strain>
    </source>
</reference>
<evidence type="ECO:0000313" key="3">
    <source>
        <dbReference type="Proteomes" id="UP001246372"/>
    </source>
</evidence>
<feature type="signal peptide" evidence="1">
    <location>
        <begin position="1"/>
        <end position="22"/>
    </location>
</feature>
<dbReference type="Proteomes" id="UP001246372">
    <property type="component" value="Unassembled WGS sequence"/>
</dbReference>
<proteinExistence type="predicted"/>
<feature type="chain" id="PRO_5045567774" evidence="1">
    <location>
        <begin position="23"/>
        <end position="301"/>
    </location>
</feature>
<organism evidence="2 3">
    <name type="scientific">Roseateles aquae</name>
    <dbReference type="NCBI Taxonomy" id="3077235"/>
    <lineage>
        <taxon>Bacteria</taxon>
        <taxon>Pseudomonadati</taxon>
        <taxon>Pseudomonadota</taxon>
        <taxon>Betaproteobacteria</taxon>
        <taxon>Burkholderiales</taxon>
        <taxon>Sphaerotilaceae</taxon>
        <taxon>Roseateles</taxon>
    </lineage>
</organism>